<keyword evidence="7 8" id="KW-0472">Membrane</keyword>
<evidence type="ECO:0000259" key="9">
    <source>
        <dbReference type="PROSITE" id="PS51012"/>
    </source>
</evidence>
<dbReference type="InterPro" id="IPR047817">
    <property type="entry name" value="ABC2_TM_bact-type"/>
</dbReference>
<name>A0A2J6WRF1_9BACT</name>
<keyword evidence="3" id="KW-0813">Transport</keyword>
<evidence type="ECO:0000313" key="10">
    <source>
        <dbReference type="EMBL" id="PMP72963.1"/>
    </source>
</evidence>
<accession>A0A2J6WRF1</accession>
<comment type="subcellular location">
    <subcellularLocation>
        <location evidence="1">Cell membrane</location>
        <topology evidence="1">Multi-pass membrane protein</topology>
    </subcellularLocation>
</comment>
<organism evidence="10 11">
    <name type="scientific">Calditerrivibrio nitroreducens</name>
    <dbReference type="NCBI Taxonomy" id="477976"/>
    <lineage>
        <taxon>Bacteria</taxon>
        <taxon>Pseudomonadati</taxon>
        <taxon>Deferribacterota</taxon>
        <taxon>Deferribacteres</taxon>
        <taxon>Deferribacterales</taxon>
        <taxon>Calditerrivibrionaceae</taxon>
    </lineage>
</organism>
<comment type="similarity">
    <text evidence="2">Belongs to the ABC-2 integral membrane protein family.</text>
</comment>
<evidence type="ECO:0000256" key="4">
    <source>
        <dbReference type="ARBA" id="ARBA00022475"/>
    </source>
</evidence>
<evidence type="ECO:0000256" key="5">
    <source>
        <dbReference type="ARBA" id="ARBA00022692"/>
    </source>
</evidence>
<keyword evidence="4" id="KW-1003">Cell membrane</keyword>
<gene>
    <name evidence="10" type="ORF">C0187_00430</name>
</gene>
<evidence type="ECO:0000256" key="1">
    <source>
        <dbReference type="ARBA" id="ARBA00004651"/>
    </source>
</evidence>
<dbReference type="InterPro" id="IPR051449">
    <property type="entry name" value="ABC-2_transporter_component"/>
</dbReference>
<dbReference type="GO" id="GO:0005886">
    <property type="term" value="C:plasma membrane"/>
    <property type="evidence" value="ECO:0007669"/>
    <property type="project" value="UniProtKB-SubCell"/>
</dbReference>
<feature type="transmembrane region" description="Helical" evidence="8">
    <location>
        <begin position="179"/>
        <end position="200"/>
    </location>
</feature>
<evidence type="ECO:0000313" key="11">
    <source>
        <dbReference type="Proteomes" id="UP000242881"/>
    </source>
</evidence>
<keyword evidence="5 8" id="KW-0812">Transmembrane</keyword>
<dbReference type="Pfam" id="PF12698">
    <property type="entry name" value="ABC2_membrane_3"/>
    <property type="match status" value="1"/>
</dbReference>
<dbReference type="EMBL" id="PNIN01000007">
    <property type="protein sequence ID" value="PMP72963.1"/>
    <property type="molecule type" value="Genomic_DNA"/>
</dbReference>
<dbReference type="PANTHER" id="PTHR30294">
    <property type="entry name" value="MEMBRANE COMPONENT OF ABC TRANSPORTER YHHJ-RELATED"/>
    <property type="match status" value="1"/>
</dbReference>
<comment type="caution">
    <text evidence="10">The sequence shown here is derived from an EMBL/GenBank/DDBJ whole genome shotgun (WGS) entry which is preliminary data.</text>
</comment>
<feature type="transmembrane region" description="Helical" evidence="8">
    <location>
        <begin position="228"/>
        <end position="248"/>
    </location>
</feature>
<dbReference type="GO" id="GO:0140359">
    <property type="term" value="F:ABC-type transporter activity"/>
    <property type="evidence" value="ECO:0007669"/>
    <property type="project" value="InterPro"/>
</dbReference>
<feature type="transmembrane region" description="Helical" evidence="8">
    <location>
        <begin position="285"/>
        <end position="305"/>
    </location>
</feature>
<proteinExistence type="inferred from homology"/>
<dbReference type="AlphaFoldDB" id="A0A2J6WRF1"/>
<evidence type="ECO:0000256" key="8">
    <source>
        <dbReference type="SAM" id="Phobius"/>
    </source>
</evidence>
<dbReference type="PROSITE" id="PS51012">
    <property type="entry name" value="ABC_TM2"/>
    <property type="match status" value="1"/>
</dbReference>
<protein>
    <submittedName>
        <fullName evidence="10">ABC transporter permease</fullName>
    </submittedName>
</protein>
<dbReference type="InterPro" id="IPR013525">
    <property type="entry name" value="ABC2_TM"/>
</dbReference>
<dbReference type="Proteomes" id="UP000242881">
    <property type="component" value="Unassembled WGS sequence"/>
</dbReference>
<feature type="transmembrane region" description="Helical" evidence="8">
    <location>
        <begin position="254"/>
        <end position="278"/>
    </location>
</feature>
<evidence type="ECO:0000256" key="7">
    <source>
        <dbReference type="ARBA" id="ARBA00023136"/>
    </source>
</evidence>
<feature type="transmembrane region" description="Helical" evidence="8">
    <location>
        <begin position="344"/>
        <end position="365"/>
    </location>
</feature>
<sequence>MNTHKMKTIFIKEIKELKRDKISRIMVFLLPVVILLVFGYGMALDVEKIPFSILDEDNTFTSREISYKFINNYRYYTFKGYVKKQSEGIELIDRNRIRMLLVIPNGFEKDLKNGRGSSIQIIEDGVFPYRASISKTYSNIIINKFNIEKLENKNIIELFIDLRIRYWFNEEMRQKNVTASGVLLVVLFISPAIFASLLIVKEKELGSIYNIWTSSISKKEFLLAKQSVAVMISFLNYFILFAMIMVLFKTPFKGSFILFTISSFIYILVSTSLGILISTFVKTQVSAVVATSIICIIPSILYSGYLTPISSMTNEAFIVAHLFPNYYYFNIIKMSFLKGFNLNIFIKNIIILMFFYLFFISISIARFRKYQC</sequence>
<evidence type="ECO:0000256" key="3">
    <source>
        <dbReference type="ARBA" id="ARBA00022448"/>
    </source>
</evidence>
<feature type="domain" description="ABC transmembrane type-2" evidence="9">
    <location>
        <begin position="144"/>
        <end position="370"/>
    </location>
</feature>
<keyword evidence="6 8" id="KW-1133">Transmembrane helix</keyword>
<evidence type="ECO:0000256" key="2">
    <source>
        <dbReference type="ARBA" id="ARBA00007783"/>
    </source>
</evidence>
<dbReference type="PANTHER" id="PTHR30294:SF29">
    <property type="entry name" value="MULTIDRUG ABC TRANSPORTER PERMEASE YBHS-RELATED"/>
    <property type="match status" value="1"/>
</dbReference>
<evidence type="ECO:0000256" key="6">
    <source>
        <dbReference type="ARBA" id="ARBA00022989"/>
    </source>
</evidence>
<dbReference type="Gene3D" id="3.40.1710.10">
    <property type="entry name" value="abc type-2 transporter like domain"/>
    <property type="match status" value="1"/>
</dbReference>
<reference evidence="10 11" key="1">
    <citation type="submission" date="2018-01" db="EMBL/GenBank/DDBJ databases">
        <title>Metagenomic assembled genomes from two thermal pools in the Uzon Caldera, Kamchatka, Russia.</title>
        <authorList>
            <person name="Wilkins L."/>
            <person name="Ettinger C."/>
        </authorList>
    </citation>
    <scope>NUCLEOTIDE SEQUENCE [LARGE SCALE GENOMIC DNA]</scope>
    <source>
        <strain evidence="10">ZAV-05</strain>
    </source>
</reference>